<organism evidence="1">
    <name type="scientific">Thermogladius calderae</name>
    <dbReference type="NCBI Taxonomy" id="1200300"/>
    <lineage>
        <taxon>Archaea</taxon>
        <taxon>Thermoproteota</taxon>
        <taxon>Thermoprotei</taxon>
        <taxon>Desulfurococcales</taxon>
        <taxon>Desulfurococcaceae</taxon>
        <taxon>Thermogladius</taxon>
    </lineage>
</organism>
<dbReference type="EMBL" id="DRYK01000089">
    <property type="protein sequence ID" value="HHP68474.1"/>
    <property type="molecule type" value="Genomic_DNA"/>
</dbReference>
<evidence type="ECO:0000313" key="1">
    <source>
        <dbReference type="EMBL" id="HHP68474.1"/>
    </source>
</evidence>
<gene>
    <name evidence="1" type="ORF">ENM60_06830</name>
</gene>
<sequence>MDRVKALERLKRKLTVENLWLYVIRVLADAQTPLKAYDIRKQVKARFNINPPAITVYTVVYRMAREGLIARVVEGSETFYKVTEKGLESFNMGLRFIEETLRALGGGK</sequence>
<protein>
    <submittedName>
        <fullName evidence="1">PadR family transcriptional regulator</fullName>
    </submittedName>
</protein>
<dbReference type="Gene3D" id="1.10.10.10">
    <property type="entry name" value="Winged helix-like DNA-binding domain superfamily/Winged helix DNA-binding domain"/>
    <property type="match status" value="1"/>
</dbReference>
<reference evidence="1" key="1">
    <citation type="journal article" date="2020" name="mSystems">
        <title>Genome- and Community-Level Interaction Insights into Carbon Utilization and Element Cycling Functions of Hydrothermarchaeota in Hydrothermal Sediment.</title>
        <authorList>
            <person name="Zhou Z."/>
            <person name="Liu Y."/>
            <person name="Xu W."/>
            <person name="Pan J."/>
            <person name="Luo Z.H."/>
            <person name="Li M."/>
        </authorList>
    </citation>
    <scope>NUCLEOTIDE SEQUENCE [LARGE SCALE GENOMIC DNA]</scope>
    <source>
        <strain evidence="1">SpSt-110</strain>
    </source>
</reference>
<proteinExistence type="predicted"/>
<dbReference type="InterPro" id="IPR036390">
    <property type="entry name" value="WH_DNA-bd_sf"/>
</dbReference>
<name>A0A7J3Y0F5_9CREN</name>
<dbReference type="AlphaFoldDB" id="A0A7J3Y0F5"/>
<comment type="caution">
    <text evidence="1">The sequence shown here is derived from an EMBL/GenBank/DDBJ whole genome shotgun (WGS) entry which is preliminary data.</text>
</comment>
<dbReference type="InterPro" id="IPR036388">
    <property type="entry name" value="WH-like_DNA-bd_sf"/>
</dbReference>
<accession>A0A7J3Y0F5</accession>
<dbReference type="SUPFAM" id="SSF46785">
    <property type="entry name" value="Winged helix' DNA-binding domain"/>
    <property type="match status" value="1"/>
</dbReference>